<evidence type="ECO:0000256" key="1">
    <source>
        <dbReference type="SAM" id="Phobius"/>
    </source>
</evidence>
<proteinExistence type="predicted"/>
<accession>A0A1M7QXT3</accession>
<keyword evidence="1" id="KW-0472">Membrane</keyword>
<dbReference type="Proteomes" id="UP000184184">
    <property type="component" value="Unassembled WGS sequence"/>
</dbReference>
<organism evidence="2 3">
    <name type="scientific">Gracilibacillus kekensis</name>
    <dbReference type="NCBI Taxonomy" id="1027249"/>
    <lineage>
        <taxon>Bacteria</taxon>
        <taxon>Bacillati</taxon>
        <taxon>Bacillota</taxon>
        <taxon>Bacilli</taxon>
        <taxon>Bacillales</taxon>
        <taxon>Bacillaceae</taxon>
        <taxon>Gracilibacillus</taxon>
    </lineage>
</organism>
<dbReference type="EMBL" id="FRCZ01000011">
    <property type="protein sequence ID" value="SHN36576.1"/>
    <property type="molecule type" value="Genomic_DNA"/>
</dbReference>
<keyword evidence="3" id="KW-1185">Reference proteome</keyword>
<sequence length="177" mass="20616">MNNNNQDEKKALLNSDAFVPKMLIIIAFSILVVIGSWWLLKQPHYQLVITDMNSKEVLWQRDIEKGDQFAHQYIHSVEKSPVKEVFELSKSGELVTMESWTKSFGAGLPYQHQGDVSIKDGFYVMQNLNRPIHGGVLRMKPSDLYPHTFIFQEETFYLSKEPFVKRIIEINVKKKAW</sequence>
<dbReference type="AlphaFoldDB" id="A0A1M7QXT3"/>
<evidence type="ECO:0000313" key="2">
    <source>
        <dbReference type="EMBL" id="SHN36576.1"/>
    </source>
</evidence>
<keyword evidence="1" id="KW-0812">Transmembrane</keyword>
<feature type="transmembrane region" description="Helical" evidence="1">
    <location>
        <begin position="22"/>
        <end position="40"/>
    </location>
</feature>
<dbReference type="OrthoDB" id="4304at2"/>
<reference evidence="2 3" key="1">
    <citation type="submission" date="2016-11" db="EMBL/GenBank/DDBJ databases">
        <authorList>
            <person name="Jaros S."/>
            <person name="Januszkiewicz K."/>
            <person name="Wedrychowicz H."/>
        </authorList>
    </citation>
    <scope>NUCLEOTIDE SEQUENCE [LARGE SCALE GENOMIC DNA]</scope>
    <source>
        <strain evidence="2 3">CGMCC 1.10681</strain>
    </source>
</reference>
<dbReference type="InterPro" id="IPR015001">
    <property type="entry name" value="DUF1850"/>
</dbReference>
<protein>
    <recommendedName>
        <fullName evidence="4">DUF1850 domain-containing protein</fullName>
    </recommendedName>
</protein>
<dbReference type="STRING" id="1027249.SAMN05216179_3706"/>
<gene>
    <name evidence="2" type="ORF">SAMN05216179_3706</name>
</gene>
<evidence type="ECO:0000313" key="3">
    <source>
        <dbReference type="Proteomes" id="UP000184184"/>
    </source>
</evidence>
<name>A0A1M7QXT3_9BACI</name>
<keyword evidence="1" id="KW-1133">Transmembrane helix</keyword>
<dbReference type="Pfam" id="PF08905">
    <property type="entry name" value="DUF1850"/>
    <property type="match status" value="1"/>
</dbReference>
<evidence type="ECO:0008006" key="4">
    <source>
        <dbReference type="Google" id="ProtNLM"/>
    </source>
</evidence>
<dbReference type="RefSeq" id="WP_073203296.1">
    <property type="nucleotide sequence ID" value="NZ_FRCZ01000011.1"/>
</dbReference>